<dbReference type="InterPro" id="IPR014051">
    <property type="entry name" value="Phosphoesterase_HXTX"/>
</dbReference>
<dbReference type="EMBL" id="AP028213">
    <property type="protein sequence ID" value="BEI89075.1"/>
    <property type="molecule type" value="Genomic_DNA"/>
</dbReference>
<reference evidence="4" key="1">
    <citation type="journal article" date="2023" name="BMC Genomics">
        <title>Chromosome-level genome assemblies of Cutaneotrichosporon spp. (Trichosporonales, Basidiomycota) reveal imbalanced evolution between nucleotide sequences and chromosome synteny.</title>
        <authorList>
            <person name="Kobayashi Y."/>
            <person name="Kayamori A."/>
            <person name="Aoki K."/>
            <person name="Shiwa Y."/>
            <person name="Matsutani M."/>
            <person name="Fujita N."/>
            <person name="Sugita T."/>
            <person name="Iwasaki W."/>
            <person name="Tanaka N."/>
            <person name="Takashima M."/>
        </authorList>
    </citation>
    <scope>NUCLEOTIDE SEQUENCE</scope>
    <source>
        <strain evidence="4">HIS019</strain>
    </source>
</reference>
<dbReference type="SUPFAM" id="SSF55144">
    <property type="entry name" value="LigT-like"/>
    <property type="match status" value="2"/>
</dbReference>
<accession>A0AA48L150</accession>
<organism evidence="4 5">
    <name type="scientific">Cutaneotrichosporon cavernicola</name>
    <dbReference type="NCBI Taxonomy" id="279322"/>
    <lineage>
        <taxon>Eukaryota</taxon>
        <taxon>Fungi</taxon>
        <taxon>Dikarya</taxon>
        <taxon>Basidiomycota</taxon>
        <taxon>Agaricomycotina</taxon>
        <taxon>Tremellomycetes</taxon>
        <taxon>Trichosporonales</taxon>
        <taxon>Trichosporonaceae</taxon>
        <taxon>Cutaneotrichosporon</taxon>
    </lineage>
</organism>
<feature type="compositionally biased region" description="Low complexity" evidence="2">
    <location>
        <begin position="134"/>
        <end position="149"/>
    </location>
</feature>
<dbReference type="GO" id="GO:0004113">
    <property type="term" value="F:2',3'-cyclic-nucleotide 3'-phosphodiesterase activity"/>
    <property type="evidence" value="ECO:0007669"/>
    <property type="project" value="InterPro"/>
</dbReference>
<dbReference type="HAMAP" id="MF_01940">
    <property type="entry name" value="RNA_CPDase"/>
    <property type="match status" value="1"/>
</dbReference>
<evidence type="ECO:0000256" key="2">
    <source>
        <dbReference type="SAM" id="MobiDB-lite"/>
    </source>
</evidence>
<dbReference type="GeneID" id="85492946"/>
<evidence type="ECO:0000259" key="3">
    <source>
        <dbReference type="Pfam" id="PF02834"/>
    </source>
</evidence>
<gene>
    <name evidence="4" type="primary">ligT</name>
    <name evidence="4" type="ORF">CcaverHIS019_0204370</name>
</gene>
<feature type="compositionally biased region" description="Polar residues" evidence="2">
    <location>
        <begin position="123"/>
        <end position="133"/>
    </location>
</feature>
<evidence type="ECO:0000313" key="5">
    <source>
        <dbReference type="Proteomes" id="UP001233271"/>
    </source>
</evidence>
<evidence type="ECO:0000313" key="4">
    <source>
        <dbReference type="EMBL" id="BEI89075.1"/>
    </source>
</evidence>
<keyword evidence="5" id="KW-1185">Reference proteome</keyword>
<dbReference type="GO" id="GO:0008664">
    <property type="term" value="F:RNA 2',3'-cyclic 3'-phosphodiesterase activity"/>
    <property type="evidence" value="ECO:0007669"/>
    <property type="project" value="InterPro"/>
</dbReference>
<dbReference type="Pfam" id="PF02834">
    <property type="entry name" value="LigT_PEase"/>
    <property type="match status" value="1"/>
</dbReference>
<dbReference type="Proteomes" id="UP001233271">
    <property type="component" value="Chromosome 2"/>
</dbReference>
<dbReference type="Gene3D" id="3.90.1140.10">
    <property type="entry name" value="Cyclic phosphodiesterase"/>
    <property type="match status" value="2"/>
</dbReference>
<feature type="region of interest" description="Disordered" evidence="2">
    <location>
        <begin position="100"/>
        <end position="196"/>
    </location>
</feature>
<sequence length="366" mass="39514">MATDCTESHMRLFFAVPLSPSLAARIAGWRDTLRLPRVAAPVLASNMHITLAFLGNVPCEQVPALLRLGARVAAREARGELVLDRVHCWRNGVLHLAPSPKEDERARLARQRSNPAPPIKTPPSLNRFKSLSISSHPDGSTPSPTTSTPAIYRGSTGRTFPVSPGSSTSNEPPSPSTTETTLTSVSSTSSIDNPPDQLSVHALAAALRAELEAEGVHFDDREFSAHLTLARRAAHVRGRARFRVPITSLVLYVSRTDGRHVAYTALGEWPLTREGSQRMTGEKWRRTQEKGRIVAREGKGEKMGIVNDVVQVGGESRESHGHVLEGKAEEGSLLLTADFAGEVDTELSRILGIPESSATPVTGTSQ</sequence>
<dbReference type="PANTHER" id="PTHR35561">
    <property type="entry name" value="RNA 2',3'-CYCLIC PHOSPHODIESTERASE"/>
    <property type="match status" value="1"/>
</dbReference>
<dbReference type="InterPro" id="IPR004175">
    <property type="entry name" value="RNA_CPDase"/>
</dbReference>
<keyword evidence="1" id="KW-0378">Hydrolase</keyword>
<evidence type="ECO:0000256" key="1">
    <source>
        <dbReference type="ARBA" id="ARBA00022801"/>
    </source>
</evidence>
<dbReference type="InterPro" id="IPR009097">
    <property type="entry name" value="Cyclic_Pdiesterase"/>
</dbReference>
<proteinExistence type="inferred from homology"/>
<dbReference type="PANTHER" id="PTHR35561:SF1">
    <property type="entry name" value="RNA 2',3'-CYCLIC PHOSPHODIESTERASE"/>
    <property type="match status" value="1"/>
</dbReference>
<protein>
    <recommendedName>
        <fullName evidence="3">Phosphoesterase HXTX domain-containing protein</fullName>
    </recommendedName>
</protein>
<feature type="compositionally biased region" description="Low complexity" evidence="2">
    <location>
        <begin position="163"/>
        <end position="190"/>
    </location>
</feature>
<feature type="domain" description="Phosphoesterase HXTX" evidence="3">
    <location>
        <begin position="16"/>
        <end position="93"/>
    </location>
</feature>
<dbReference type="KEGG" id="ccac:CcaHIS019_0204370"/>
<name>A0AA48L150_9TREE</name>
<dbReference type="RefSeq" id="XP_060454341.1">
    <property type="nucleotide sequence ID" value="XM_060597448.1"/>
</dbReference>
<dbReference type="AlphaFoldDB" id="A0AA48L150"/>